<gene>
    <name evidence="2" type="ORF">ABIG07_001401</name>
</gene>
<dbReference type="InterPro" id="IPR029058">
    <property type="entry name" value="AB_hydrolase_fold"/>
</dbReference>
<evidence type="ECO:0000313" key="2">
    <source>
        <dbReference type="EMBL" id="MEY9452453.1"/>
    </source>
</evidence>
<dbReference type="Gene3D" id="3.40.50.1820">
    <property type="entry name" value="alpha/beta hydrolase"/>
    <property type="match status" value="1"/>
</dbReference>
<dbReference type="EMBL" id="JBGBZJ010000003">
    <property type="protein sequence ID" value="MEY9452453.1"/>
    <property type="molecule type" value="Genomic_DNA"/>
</dbReference>
<name>A0ABV4FLK8_9BRAD</name>
<dbReference type="Proteomes" id="UP001565369">
    <property type="component" value="Unassembled WGS sequence"/>
</dbReference>
<dbReference type="PANTHER" id="PTHR46623:SF10">
    <property type="entry name" value="CARBOXYMETHYLENEBUTENOLIDASE HOMOLOG"/>
    <property type="match status" value="1"/>
</dbReference>
<dbReference type="Pfam" id="PF01738">
    <property type="entry name" value="DLH"/>
    <property type="match status" value="1"/>
</dbReference>
<dbReference type="SUPFAM" id="SSF53474">
    <property type="entry name" value="alpha/beta-Hydrolases"/>
    <property type="match status" value="1"/>
</dbReference>
<evidence type="ECO:0000259" key="1">
    <source>
        <dbReference type="Pfam" id="PF01738"/>
    </source>
</evidence>
<organism evidence="2 3">
    <name type="scientific">Bradyrhizobium ottawaense</name>
    <dbReference type="NCBI Taxonomy" id="931866"/>
    <lineage>
        <taxon>Bacteria</taxon>
        <taxon>Pseudomonadati</taxon>
        <taxon>Pseudomonadota</taxon>
        <taxon>Alphaproteobacteria</taxon>
        <taxon>Hyphomicrobiales</taxon>
        <taxon>Nitrobacteraceae</taxon>
        <taxon>Bradyrhizobium</taxon>
    </lineage>
</organism>
<dbReference type="GO" id="GO:0008806">
    <property type="term" value="F:carboxymethylenebutenolidase activity"/>
    <property type="evidence" value="ECO:0007669"/>
    <property type="project" value="UniProtKB-EC"/>
</dbReference>
<keyword evidence="2" id="KW-0378">Hydrolase</keyword>
<dbReference type="InterPro" id="IPR051049">
    <property type="entry name" value="Dienelactone_hydrolase-like"/>
</dbReference>
<keyword evidence="3" id="KW-1185">Reference proteome</keyword>
<evidence type="ECO:0000313" key="3">
    <source>
        <dbReference type="Proteomes" id="UP001565369"/>
    </source>
</evidence>
<dbReference type="PANTHER" id="PTHR46623">
    <property type="entry name" value="CARBOXYMETHYLENEBUTENOLIDASE-RELATED"/>
    <property type="match status" value="1"/>
</dbReference>
<proteinExistence type="predicted"/>
<protein>
    <submittedName>
        <fullName evidence="2">Carboxymethylenebutenolidase</fullName>
        <ecNumber evidence="2">3.1.1.45</ecNumber>
    </submittedName>
</protein>
<reference evidence="2 3" key="1">
    <citation type="submission" date="2024-07" db="EMBL/GenBank/DDBJ databases">
        <title>Genomic Encyclopedia of Type Strains, Phase V (KMG-V): Genome sequencing to study the core and pangenomes of soil and plant-associated prokaryotes.</title>
        <authorList>
            <person name="Whitman W."/>
        </authorList>
    </citation>
    <scope>NUCLEOTIDE SEQUENCE [LARGE SCALE GENOMIC DNA]</scope>
    <source>
        <strain evidence="2 3">USDA 152</strain>
    </source>
</reference>
<dbReference type="EC" id="3.1.1.45" evidence="2"/>
<feature type="domain" description="Dienelactone hydrolase" evidence="1">
    <location>
        <begin position="38"/>
        <end position="260"/>
    </location>
</feature>
<comment type="caution">
    <text evidence="2">The sequence shown here is derived from an EMBL/GenBank/DDBJ whole genome shotgun (WGS) entry which is preliminary data.</text>
</comment>
<accession>A0ABV4FLK8</accession>
<dbReference type="InterPro" id="IPR002925">
    <property type="entry name" value="Dienelactn_hydro"/>
</dbReference>
<sequence>MPRFPCNRIHRPCIRRIKAHEMIDQQIAIPTRDGHTATFISHPERGGPFPVILFYMDAPAIREELRDMARRLATSGYYVMLPNLYYRSGVMELGALPADPNAPERKRMFQLMGSLTIPMIMDDTRALLTYAEGQAAANTKLVGTVGYCMSGRYAINAATHFPDSVKAAASVYGVQLATDQTDSPHLAAAKTKAELYFACAETDVYAPPEIIEKVKEGMNGAKAEVEIYPGTHHGFAFPKRPVYDRDAAERHWERLLALYRRNLVQI</sequence>